<sequence length="102" mass="11052">MLQVPGNATVLYSLSIGSLTFVISLFLTYLGSHWELKGEASRRGRCDGVGEDNVVVVGKYDGGGRWVVQGLSALFSFVLILWFSEEVSLCNSGFDRGVKCGQ</sequence>
<keyword evidence="3" id="KW-1185">Reference proteome</keyword>
<keyword evidence="1" id="KW-1133">Transmembrane helix</keyword>
<evidence type="ECO:0000256" key="1">
    <source>
        <dbReference type="SAM" id="Phobius"/>
    </source>
</evidence>
<gene>
    <name evidence="2" type="ORF">A2U01_0019903</name>
</gene>
<evidence type="ECO:0008006" key="4">
    <source>
        <dbReference type="Google" id="ProtNLM"/>
    </source>
</evidence>
<accession>A0A392NKB4</accession>
<keyword evidence="1" id="KW-0812">Transmembrane</keyword>
<name>A0A392NKB4_9FABA</name>
<feature type="transmembrane region" description="Helical" evidence="1">
    <location>
        <begin position="66"/>
        <end position="84"/>
    </location>
</feature>
<evidence type="ECO:0000313" key="3">
    <source>
        <dbReference type="Proteomes" id="UP000265520"/>
    </source>
</evidence>
<protein>
    <recommendedName>
        <fullName evidence="4">Transmembrane protein</fullName>
    </recommendedName>
</protein>
<evidence type="ECO:0000313" key="2">
    <source>
        <dbReference type="EMBL" id="MCH98894.1"/>
    </source>
</evidence>
<dbReference type="Proteomes" id="UP000265520">
    <property type="component" value="Unassembled WGS sequence"/>
</dbReference>
<keyword evidence="1" id="KW-0472">Membrane</keyword>
<dbReference type="AlphaFoldDB" id="A0A392NKB4"/>
<feature type="transmembrane region" description="Helical" evidence="1">
    <location>
        <begin position="12"/>
        <end position="32"/>
    </location>
</feature>
<reference evidence="2 3" key="1">
    <citation type="journal article" date="2018" name="Front. Plant Sci.">
        <title>Red Clover (Trifolium pratense) and Zigzag Clover (T. medium) - A Picture of Genomic Similarities and Differences.</title>
        <authorList>
            <person name="Dluhosova J."/>
            <person name="Istvanek J."/>
            <person name="Nedelnik J."/>
            <person name="Repkova J."/>
        </authorList>
    </citation>
    <scope>NUCLEOTIDE SEQUENCE [LARGE SCALE GENOMIC DNA]</scope>
    <source>
        <strain evidence="3">cv. 10/8</strain>
        <tissue evidence="2">Leaf</tissue>
    </source>
</reference>
<dbReference type="EMBL" id="LXQA010038813">
    <property type="protein sequence ID" value="MCH98894.1"/>
    <property type="molecule type" value="Genomic_DNA"/>
</dbReference>
<organism evidence="2 3">
    <name type="scientific">Trifolium medium</name>
    <dbReference type="NCBI Taxonomy" id="97028"/>
    <lineage>
        <taxon>Eukaryota</taxon>
        <taxon>Viridiplantae</taxon>
        <taxon>Streptophyta</taxon>
        <taxon>Embryophyta</taxon>
        <taxon>Tracheophyta</taxon>
        <taxon>Spermatophyta</taxon>
        <taxon>Magnoliopsida</taxon>
        <taxon>eudicotyledons</taxon>
        <taxon>Gunneridae</taxon>
        <taxon>Pentapetalae</taxon>
        <taxon>rosids</taxon>
        <taxon>fabids</taxon>
        <taxon>Fabales</taxon>
        <taxon>Fabaceae</taxon>
        <taxon>Papilionoideae</taxon>
        <taxon>50 kb inversion clade</taxon>
        <taxon>NPAAA clade</taxon>
        <taxon>Hologalegina</taxon>
        <taxon>IRL clade</taxon>
        <taxon>Trifolieae</taxon>
        <taxon>Trifolium</taxon>
    </lineage>
</organism>
<proteinExistence type="predicted"/>
<comment type="caution">
    <text evidence="2">The sequence shown here is derived from an EMBL/GenBank/DDBJ whole genome shotgun (WGS) entry which is preliminary data.</text>
</comment>